<sequence>MSVRKADSENELLCRAWVKISEYPISSSIWEAITAEFNAAIPSDWPERTSCALETKFAGIKLHFEKFCSFHAEVHDLQQSGTVLTRLQKRSFTIAQKRTGKCAFQVHRVFILKVKMGDLPQHHIIKAWSHNAN</sequence>
<proteinExistence type="predicted"/>
<organism evidence="1 2">
    <name type="scientific">Aphanomyces euteiches</name>
    <dbReference type="NCBI Taxonomy" id="100861"/>
    <lineage>
        <taxon>Eukaryota</taxon>
        <taxon>Sar</taxon>
        <taxon>Stramenopiles</taxon>
        <taxon>Oomycota</taxon>
        <taxon>Saprolegniomycetes</taxon>
        <taxon>Saprolegniales</taxon>
        <taxon>Verrucalvaceae</taxon>
        <taxon>Aphanomyces</taxon>
    </lineage>
</organism>
<name>A0A6G0WPQ3_9STRA</name>
<gene>
    <name evidence="1" type="ORF">Ae201684_013080</name>
</gene>
<dbReference type="AlphaFoldDB" id="A0A6G0WPQ3"/>
<accession>A0A6G0WPQ3</accession>
<comment type="caution">
    <text evidence="1">The sequence shown here is derived from an EMBL/GenBank/DDBJ whole genome shotgun (WGS) entry which is preliminary data.</text>
</comment>
<evidence type="ECO:0000313" key="1">
    <source>
        <dbReference type="EMBL" id="KAF0729334.1"/>
    </source>
</evidence>
<evidence type="ECO:0000313" key="2">
    <source>
        <dbReference type="Proteomes" id="UP000481153"/>
    </source>
</evidence>
<reference evidence="1 2" key="1">
    <citation type="submission" date="2019-07" db="EMBL/GenBank/DDBJ databases">
        <title>Genomics analysis of Aphanomyces spp. identifies a new class of oomycete effector associated with host adaptation.</title>
        <authorList>
            <person name="Gaulin E."/>
        </authorList>
    </citation>
    <scope>NUCLEOTIDE SEQUENCE [LARGE SCALE GENOMIC DNA]</scope>
    <source>
        <strain evidence="1 2">ATCC 201684</strain>
    </source>
</reference>
<dbReference type="Proteomes" id="UP000481153">
    <property type="component" value="Unassembled WGS sequence"/>
</dbReference>
<protein>
    <submittedName>
        <fullName evidence="1">Uncharacterized protein</fullName>
    </submittedName>
</protein>
<keyword evidence="2" id="KW-1185">Reference proteome</keyword>
<dbReference type="EMBL" id="VJMJ01000166">
    <property type="protein sequence ID" value="KAF0729334.1"/>
    <property type="molecule type" value="Genomic_DNA"/>
</dbReference>